<dbReference type="Pfam" id="PF13460">
    <property type="entry name" value="NAD_binding_10"/>
    <property type="match status" value="1"/>
</dbReference>
<dbReference type="Gene3D" id="3.90.25.10">
    <property type="entry name" value="UDP-galactose 4-epimerase, domain 1"/>
    <property type="match status" value="1"/>
</dbReference>
<reference evidence="2 3" key="1">
    <citation type="submission" date="2024-01" db="EMBL/GenBank/DDBJ databases">
        <authorList>
            <person name="Deng Y."/>
            <person name="Su J."/>
        </authorList>
    </citation>
    <scope>NUCLEOTIDE SEQUENCE [LARGE SCALE GENOMIC DNA]</scope>
    <source>
        <strain evidence="2 3">CPCC 100088</strain>
    </source>
</reference>
<dbReference type="EMBL" id="JAYWLC010000011">
    <property type="protein sequence ID" value="MER5172776.1"/>
    <property type="molecule type" value="Genomic_DNA"/>
</dbReference>
<dbReference type="RefSeq" id="WP_350937802.1">
    <property type="nucleotide sequence ID" value="NZ_JAYWLC010000011.1"/>
</dbReference>
<accession>A0ABV1SJF2</accession>
<organism evidence="2 3">
    <name type="scientific">Thioclava kandeliae</name>
    <dbReference type="NCBI Taxonomy" id="3070818"/>
    <lineage>
        <taxon>Bacteria</taxon>
        <taxon>Pseudomonadati</taxon>
        <taxon>Pseudomonadota</taxon>
        <taxon>Alphaproteobacteria</taxon>
        <taxon>Rhodobacterales</taxon>
        <taxon>Paracoccaceae</taxon>
        <taxon>Thioclava</taxon>
    </lineage>
</organism>
<dbReference type="PANTHER" id="PTHR47129">
    <property type="entry name" value="QUINONE OXIDOREDUCTASE 2"/>
    <property type="match status" value="1"/>
</dbReference>
<reference evidence="2 3" key="2">
    <citation type="submission" date="2024-06" db="EMBL/GenBank/DDBJ databases">
        <title>Thioclava kandeliae sp. nov. from a rhizosphere soil sample of Kandelia candel in a mangrove.</title>
        <authorList>
            <person name="Mu T."/>
        </authorList>
    </citation>
    <scope>NUCLEOTIDE SEQUENCE [LARGE SCALE GENOMIC DNA]</scope>
    <source>
        <strain evidence="2 3">CPCC 100088</strain>
    </source>
</reference>
<keyword evidence="3" id="KW-1185">Reference proteome</keyword>
<dbReference type="SUPFAM" id="SSF51735">
    <property type="entry name" value="NAD(P)-binding Rossmann-fold domains"/>
    <property type="match status" value="1"/>
</dbReference>
<gene>
    <name evidence="2" type="ORF">VSX56_13440</name>
</gene>
<feature type="domain" description="NAD(P)-binding" evidence="1">
    <location>
        <begin position="7"/>
        <end position="182"/>
    </location>
</feature>
<evidence type="ECO:0000313" key="3">
    <source>
        <dbReference type="Proteomes" id="UP001438953"/>
    </source>
</evidence>
<evidence type="ECO:0000259" key="1">
    <source>
        <dbReference type="Pfam" id="PF13460"/>
    </source>
</evidence>
<dbReference type="InterPro" id="IPR036291">
    <property type="entry name" value="NAD(P)-bd_dom_sf"/>
</dbReference>
<dbReference type="PANTHER" id="PTHR47129:SF1">
    <property type="entry name" value="NMRA-LIKE DOMAIN-CONTAINING PROTEIN"/>
    <property type="match status" value="1"/>
</dbReference>
<evidence type="ECO:0000313" key="2">
    <source>
        <dbReference type="EMBL" id="MER5172776.1"/>
    </source>
</evidence>
<dbReference type="InterPro" id="IPR016040">
    <property type="entry name" value="NAD(P)-bd_dom"/>
</dbReference>
<comment type="caution">
    <text evidence="2">The sequence shown here is derived from an EMBL/GenBank/DDBJ whole genome shotgun (WGS) entry which is preliminary data.</text>
</comment>
<sequence length="283" mass="28908">MRYMVTGASGQLGSAVLEQLSTRVAKSDITALVRREAAATALAAQSYGTAVASYDDVEALTAAFKGVDRLLLISGSEVGQRARQHGNVVAAAKAAGVGFIAYTSLLQATVSPMILAVEHKATEEALAASGIPYALLRNGWYSENMLGGLDYAVEHGAMIGASGEGRYASAPRADYAEAAAIVLAGGDHAGKVYELAGDAGYTGAELAAMVAIASGKPVAYADLPPAEYKAALVGAGIPDGFADVLVDSSVRAGEGWLDDQSKTLSGLLGRPTEPMAETVRKAL</sequence>
<dbReference type="Gene3D" id="3.40.50.720">
    <property type="entry name" value="NAD(P)-binding Rossmann-like Domain"/>
    <property type="match status" value="1"/>
</dbReference>
<proteinExistence type="predicted"/>
<dbReference type="InterPro" id="IPR052718">
    <property type="entry name" value="NmrA-type_oxidoreductase"/>
</dbReference>
<dbReference type="Proteomes" id="UP001438953">
    <property type="component" value="Unassembled WGS sequence"/>
</dbReference>
<protein>
    <submittedName>
        <fullName evidence="2">NAD(P)H-binding protein</fullName>
    </submittedName>
</protein>
<name>A0ABV1SJF2_9RHOB</name>